<dbReference type="InterPro" id="IPR036388">
    <property type="entry name" value="WH-like_DNA-bd_sf"/>
</dbReference>
<evidence type="ECO:0000313" key="5">
    <source>
        <dbReference type="Proteomes" id="UP001595533"/>
    </source>
</evidence>
<dbReference type="SUPFAM" id="SSF46894">
    <property type="entry name" value="C-terminal effector domain of the bipartite response regulators"/>
    <property type="match status" value="1"/>
</dbReference>
<gene>
    <name evidence="4" type="ORF">ACFODZ_13605</name>
</gene>
<protein>
    <submittedName>
        <fullName evidence="4">Transcriptional regulator</fullName>
    </submittedName>
</protein>
<feature type="DNA-binding region" description="OmpR/PhoB-type" evidence="2">
    <location>
        <begin position="1"/>
        <end position="98"/>
    </location>
</feature>
<dbReference type="SMART" id="SM00862">
    <property type="entry name" value="Trans_reg_C"/>
    <property type="match status" value="1"/>
</dbReference>
<organism evidence="4 5">
    <name type="scientific">Marinicella sediminis</name>
    <dbReference type="NCBI Taxonomy" id="1792834"/>
    <lineage>
        <taxon>Bacteria</taxon>
        <taxon>Pseudomonadati</taxon>
        <taxon>Pseudomonadota</taxon>
        <taxon>Gammaproteobacteria</taxon>
        <taxon>Lysobacterales</taxon>
        <taxon>Marinicellaceae</taxon>
        <taxon>Marinicella</taxon>
    </lineage>
</organism>
<evidence type="ECO:0000256" key="1">
    <source>
        <dbReference type="ARBA" id="ARBA00023125"/>
    </source>
</evidence>
<keyword evidence="5" id="KW-1185">Reference proteome</keyword>
<dbReference type="CDD" id="cd00383">
    <property type="entry name" value="trans_reg_C"/>
    <property type="match status" value="1"/>
</dbReference>
<evidence type="ECO:0000256" key="2">
    <source>
        <dbReference type="PROSITE-ProRule" id="PRU01091"/>
    </source>
</evidence>
<reference evidence="5" key="1">
    <citation type="journal article" date="2019" name="Int. J. Syst. Evol. Microbiol.">
        <title>The Global Catalogue of Microorganisms (GCM) 10K type strain sequencing project: providing services to taxonomists for standard genome sequencing and annotation.</title>
        <authorList>
            <consortium name="The Broad Institute Genomics Platform"/>
            <consortium name="The Broad Institute Genome Sequencing Center for Infectious Disease"/>
            <person name="Wu L."/>
            <person name="Ma J."/>
        </authorList>
    </citation>
    <scope>NUCLEOTIDE SEQUENCE [LARGE SCALE GENOMIC DNA]</scope>
    <source>
        <strain evidence="5">KCTC 42953</strain>
    </source>
</reference>
<dbReference type="RefSeq" id="WP_157892838.1">
    <property type="nucleotide sequence ID" value="NZ_JBHRTS010000007.1"/>
</dbReference>
<name>A0ABV7JEQ9_9GAMM</name>
<evidence type="ECO:0000313" key="4">
    <source>
        <dbReference type="EMBL" id="MFC3195283.1"/>
    </source>
</evidence>
<dbReference type="Proteomes" id="UP001595533">
    <property type="component" value="Unassembled WGS sequence"/>
</dbReference>
<keyword evidence="1 2" id="KW-0238">DNA-binding</keyword>
<accession>A0ABV7JEQ9</accession>
<evidence type="ECO:0000259" key="3">
    <source>
        <dbReference type="PROSITE" id="PS51755"/>
    </source>
</evidence>
<proteinExistence type="predicted"/>
<dbReference type="Gene3D" id="1.10.10.10">
    <property type="entry name" value="Winged helix-like DNA-binding domain superfamily/Winged helix DNA-binding domain"/>
    <property type="match status" value="1"/>
</dbReference>
<feature type="domain" description="OmpR/PhoB-type" evidence="3">
    <location>
        <begin position="1"/>
        <end position="98"/>
    </location>
</feature>
<dbReference type="InterPro" id="IPR001867">
    <property type="entry name" value="OmpR/PhoB-type_DNA-bd"/>
</dbReference>
<sequence length="123" mass="14407">MHYKIQDCLINTHNRTLNKNGNIIPLTPKLFRLLMLFIESGDQLVSKSSIRKHVWQGQLVCETTLYKTVQRLRVLLGDDGEGQTVIRTIHGEGYMMLTRYRKAGWWFQLYQKWLTRQASSAPI</sequence>
<dbReference type="InterPro" id="IPR016032">
    <property type="entry name" value="Sig_transdc_resp-reg_C-effctor"/>
</dbReference>
<dbReference type="EMBL" id="JBHRTS010000007">
    <property type="protein sequence ID" value="MFC3195283.1"/>
    <property type="molecule type" value="Genomic_DNA"/>
</dbReference>
<comment type="caution">
    <text evidence="4">The sequence shown here is derived from an EMBL/GenBank/DDBJ whole genome shotgun (WGS) entry which is preliminary data.</text>
</comment>
<dbReference type="PROSITE" id="PS51755">
    <property type="entry name" value="OMPR_PHOB"/>
    <property type="match status" value="1"/>
</dbReference>
<dbReference type="Pfam" id="PF00486">
    <property type="entry name" value="Trans_reg_C"/>
    <property type="match status" value="1"/>
</dbReference>